<dbReference type="EMBL" id="UYRT01080243">
    <property type="protein sequence ID" value="VDN22340.1"/>
    <property type="molecule type" value="Genomic_DNA"/>
</dbReference>
<name>A0A3P7M8B8_9BILA</name>
<sequence>MELLAALIEVRLLNFVRKQLNLNDVPFYLWSDSKKKSIPNSSQIAWHKSVKRRDHGITFLHTKTQQISRHEEVCHEYFKLISCGGQAHRGLAFRRRNGPSGKNQKQAVSTRS</sequence>
<organism evidence="2 3">
    <name type="scientific">Gongylonema pulchrum</name>
    <dbReference type="NCBI Taxonomy" id="637853"/>
    <lineage>
        <taxon>Eukaryota</taxon>
        <taxon>Metazoa</taxon>
        <taxon>Ecdysozoa</taxon>
        <taxon>Nematoda</taxon>
        <taxon>Chromadorea</taxon>
        <taxon>Rhabditida</taxon>
        <taxon>Spirurina</taxon>
        <taxon>Spiruromorpha</taxon>
        <taxon>Spiruroidea</taxon>
        <taxon>Gongylonematidae</taxon>
        <taxon>Gongylonema</taxon>
    </lineage>
</organism>
<evidence type="ECO:0000313" key="3">
    <source>
        <dbReference type="Proteomes" id="UP000271098"/>
    </source>
</evidence>
<dbReference type="AlphaFoldDB" id="A0A3P7M8B8"/>
<accession>A0A3P7M8B8</accession>
<proteinExistence type="predicted"/>
<gene>
    <name evidence="2" type="ORF">GPUH_LOCUS13459</name>
</gene>
<evidence type="ECO:0000313" key="2">
    <source>
        <dbReference type="EMBL" id="VDN22340.1"/>
    </source>
</evidence>
<protein>
    <submittedName>
        <fullName evidence="2">Uncharacterized protein</fullName>
    </submittedName>
</protein>
<dbReference type="Proteomes" id="UP000271098">
    <property type="component" value="Unassembled WGS sequence"/>
</dbReference>
<keyword evidence="3" id="KW-1185">Reference proteome</keyword>
<feature type="compositionally biased region" description="Polar residues" evidence="1">
    <location>
        <begin position="100"/>
        <end position="112"/>
    </location>
</feature>
<evidence type="ECO:0000256" key="1">
    <source>
        <dbReference type="SAM" id="MobiDB-lite"/>
    </source>
</evidence>
<feature type="region of interest" description="Disordered" evidence="1">
    <location>
        <begin position="92"/>
        <end position="112"/>
    </location>
</feature>
<reference evidence="2 3" key="1">
    <citation type="submission" date="2018-11" db="EMBL/GenBank/DDBJ databases">
        <authorList>
            <consortium name="Pathogen Informatics"/>
        </authorList>
    </citation>
    <scope>NUCLEOTIDE SEQUENCE [LARGE SCALE GENOMIC DNA]</scope>
</reference>